<reference evidence="4 5" key="1">
    <citation type="submission" date="2016-10" db="EMBL/GenBank/DDBJ databases">
        <authorList>
            <person name="de Groot N.N."/>
        </authorList>
    </citation>
    <scope>NUCLEOTIDE SEQUENCE [LARGE SCALE GENOMIC DNA]</scope>
    <source>
        <strain evidence="4 5">DSM 29433</strain>
    </source>
</reference>
<proteinExistence type="inferred from homology"/>
<dbReference type="PANTHER" id="PTHR47505">
    <property type="entry name" value="DNA UTILIZATION PROTEIN YHGH"/>
    <property type="match status" value="1"/>
</dbReference>
<dbReference type="PANTHER" id="PTHR47505:SF1">
    <property type="entry name" value="DNA UTILIZATION PROTEIN YHGH"/>
    <property type="match status" value="1"/>
</dbReference>
<dbReference type="SUPFAM" id="SSF53271">
    <property type="entry name" value="PRTase-like"/>
    <property type="match status" value="1"/>
</dbReference>
<dbReference type="CDD" id="cd06223">
    <property type="entry name" value="PRTases_typeI"/>
    <property type="match status" value="1"/>
</dbReference>
<dbReference type="InterPro" id="IPR051910">
    <property type="entry name" value="ComF/GntX_DNA_util-trans"/>
</dbReference>
<organism evidence="4 5">
    <name type="scientific">Yoonia litorea</name>
    <dbReference type="NCBI Taxonomy" id="1123755"/>
    <lineage>
        <taxon>Bacteria</taxon>
        <taxon>Pseudomonadati</taxon>
        <taxon>Pseudomonadota</taxon>
        <taxon>Alphaproteobacteria</taxon>
        <taxon>Rhodobacterales</taxon>
        <taxon>Paracoccaceae</taxon>
        <taxon>Yoonia</taxon>
    </lineage>
</organism>
<dbReference type="Pfam" id="PF18912">
    <property type="entry name" value="DZR_2"/>
    <property type="match status" value="1"/>
</dbReference>
<dbReference type="InterPro" id="IPR044005">
    <property type="entry name" value="DZR_2"/>
</dbReference>
<evidence type="ECO:0000259" key="3">
    <source>
        <dbReference type="Pfam" id="PF18912"/>
    </source>
</evidence>
<dbReference type="Proteomes" id="UP000198926">
    <property type="component" value="Unassembled WGS sequence"/>
</dbReference>
<dbReference type="Gene3D" id="3.40.50.2020">
    <property type="match status" value="1"/>
</dbReference>
<gene>
    <name evidence="4" type="ORF">SAMN05444714_2302</name>
</gene>
<dbReference type="InterPro" id="IPR029057">
    <property type="entry name" value="PRTase-like"/>
</dbReference>
<dbReference type="AlphaFoldDB" id="A0A1I6MVK5"/>
<dbReference type="InterPro" id="IPR000836">
    <property type="entry name" value="PRTase_dom"/>
</dbReference>
<feature type="domain" description="Double zinc ribbon" evidence="3">
    <location>
        <begin position="7"/>
        <end position="66"/>
    </location>
</feature>
<keyword evidence="5" id="KW-1185">Reference proteome</keyword>
<comment type="similarity">
    <text evidence="1">Belongs to the ComF/GntX family.</text>
</comment>
<dbReference type="EMBL" id="FOZM01000002">
    <property type="protein sequence ID" value="SFS19684.1"/>
    <property type="molecule type" value="Genomic_DNA"/>
</dbReference>
<dbReference type="OrthoDB" id="9779910at2"/>
<evidence type="ECO:0000313" key="5">
    <source>
        <dbReference type="Proteomes" id="UP000198926"/>
    </source>
</evidence>
<dbReference type="STRING" id="1123755.SAMN05444714_2302"/>
<feature type="domain" description="Phosphoribosyltransferase" evidence="2">
    <location>
        <begin position="188"/>
        <end position="235"/>
    </location>
</feature>
<sequence length="240" mass="26076">MQLQSVIRAIYPAACLACDAPVEQENGLCASCWSETHFCAGPVCDACGAPLPGEDDGTVAFCDDCLASPRLWRRGRAVFAYESVGRRLVLSLKHGDRTDLVPTLARWMHQRVKDIAPDSCLVMPVPLHWSRLMRRRYNQAALLAQAISRFREAEVLVDGLVRAQRTVPLDGHSRDERFAVLDGAISAHPKRQASINGRSILLVDDVMTSGATLTAATEAVCAAGATDVFVVTLARVLKGH</sequence>
<evidence type="ECO:0000313" key="4">
    <source>
        <dbReference type="EMBL" id="SFS19684.1"/>
    </source>
</evidence>
<protein>
    <submittedName>
        <fullName evidence="4">ComF family protein</fullName>
    </submittedName>
</protein>
<dbReference type="Pfam" id="PF00156">
    <property type="entry name" value="Pribosyltran"/>
    <property type="match status" value="1"/>
</dbReference>
<name>A0A1I6MVK5_9RHOB</name>
<evidence type="ECO:0000259" key="2">
    <source>
        <dbReference type="Pfam" id="PF00156"/>
    </source>
</evidence>
<evidence type="ECO:0000256" key="1">
    <source>
        <dbReference type="ARBA" id="ARBA00008007"/>
    </source>
</evidence>
<accession>A0A1I6MVK5</accession>